<name>C5CIP5_KOSOT</name>
<dbReference type="PRINTS" id="PR00932">
    <property type="entry name" value="AMINO1PTASE"/>
</dbReference>
<dbReference type="SUPFAM" id="SSF101821">
    <property type="entry name" value="Aminopeptidase/glucanase lid domain"/>
    <property type="match status" value="1"/>
</dbReference>
<evidence type="ECO:0000256" key="2">
    <source>
        <dbReference type="ARBA" id="ARBA00008290"/>
    </source>
</evidence>
<dbReference type="InterPro" id="IPR001948">
    <property type="entry name" value="Peptidase_M18"/>
</dbReference>
<evidence type="ECO:0000256" key="9">
    <source>
        <dbReference type="RuleBase" id="RU004386"/>
    </source>
</evidence>
<evidence type="ECO:0000256" key="10">
    <source>
        <dbReference type="RuleBase" id="RU004387"/>
    </source>
</evidence>
<dbReference type="Pfam" id="PF02127">
    <property type="entry name" value="Peptidase_M18"/>
    <property type="match status" value="1"/>
</dbReference>
<dbReference type="GO" id="GO:0006508">
    <property type="term" value="P:proteolysis"/>
    <property type="evidence" value="ECO:0007669"/>
    <property type="project" value="UniProtKB-KW"/>
</dbReference>
<dbReference type="eggNOG" id="COG1362">
    <property type="taxonomic scope" value="Bacteria"/>
</dbReference>
<dbReference type="SUPFAM" id="SSF53187">
    <property type="entry name" value="Zn-dependent exopeptidases"/>
    <property type="match status" value="1"/>
</dbReference>
<dbReference type="NCBIfam" id="NF002600">
    <property type="entry name" value="PRK02256.1"/>
    <property type="match status" value="1"/>
</dbReference>
<keyword evidence="12" id="KW-1185">Reference proteome</keyword>
<dbReference type="GO" id="GO:0008270">
    <property type="term" value="F:zinc ion binding"/>
    <property type="evidence" value="ECO:0007669"/>
    <property type="project" value="InterPro"/>
</dbReference>
<evidence type="ECO:0000256" key="7">
    <source>
        <dbReference type="ARBA" id="ARBA00022833"/>
    </source>
</evidence>
<reference evidence="11 12" key="1">
    <citation type="submission" date="2009-06" db="EMBL/GenBank/DDBJ databases">
        <title>Complete sequence of Thermotogales bacterium TBF 19.5.1.</title>
        <authorList>
            <consortium name="US DOE Joint Genome Institute"/>
            <person name="Lucas S."/>
            <person name="Copeland A."/>
            <person name="Lapidus A."/>
            <person name="Glavina del Rio T."/>
            <person name="Tice H."/>
            <person name="Bruce D."/>
            <person name="Goodwin L."/>
            <person name="Pitluck S."/>
            <person name="Chertkov O."/>
            <person name="Brettin T."/>
            <person name="Detter J.C."/>
            <person name="Han C."/>
            <person name="Schmutz J."/>
            <person name="Larimer F."/>
            <person name="Land M."/>
            <person name="Hauser L."/>
            <person name="Kyrpides N."/>
            <person name="Ovchinnikova G."/>
            <person name="Noll K."/>
        </authorList>
    </citation>
    <scope>NUCLEOTIDE SEQUENCE [LARGE SCALE GENOMIC DNA]</scope>
    <source>
        <strain evidence="12">ATCC BAA-1733 / DSM 21960 / TBF 19.5.1</strain>
    </source>
</reference>
<dbReference type="PANTHER" id="PTHR28570:SF2">
    <property type="entry name" value="M18 FAMILY AMINOPEPTIDASE 1-RELATED"/>
    <property type="match status" value="1"/>
</dbReference>
<keyword evidence="3 9" id="KW-0031">Aminopeptidase</keyword>
<dbReference type="KEGG" id="kol:Kole_2151"/>
<evidence type="ECO:0000256" key="3">
    <source>
        <dbReference type="ARBA" id="ARBA00022438"/>
    </source>
</evidence>
<accession>C5CIP5</accession>
<comment type="similarity">
    <text evidence="2 9">Belongs to the peptidase M18 family.</text>
</comment>
<evidence type="ECO:0000256" key="4">
    <source>
        <dbReference type="ARBA" id="ARBA00022670"/>
    </source>
</evidence>
<dbReference type="RefSeq" id="WP_015869469.1">
    <property type="nucleotide sequence ID" value="NC_012785.1"/>
</dbReference>
<evidence type="ECO:0000256" key="8">
    <source>
        <dbReference type="ARBA" id="ARBA00023049"/>
    </source>
</evidence>
<reference evidence="11 12" key="2">
    <citation type="journal article" date="2011" name="J. Bacteriol.">
        <title>Genome Sequence of Kosmotoga olearia Strain TBF 19.5.1, a Thermophilic Bacterium with a Wide Growth Temperature Range, Isolated from the Troll B Oil Platform in the North Sea.</title>
        <authorList>
            <person name="Swithers K.S."/>
            <person name="Dipippo J.L."/>
            <person name="Bruce D.C."/>
            <person name="Detter C."/>
            <person name="Tapia R."/>
            <person name="Han S."/>
            <person name="Goodwin L.A."/>
            <person name="Han J."/>
            <person name="Woyke T."/>
            <person name="Pitluck S."/>
            <person name="Pennacchio L."/>
            <person name="Nolan M."/>
            <person name="Mikhailova N."/>
            <person name="Land M.L."/>
            <person name="Nesbo C.L."/>
            <person name="Gogarten J.P."/>
            <person name="Noll K.M."/>
        </authorList>
    </citation>
    <scope>NUCLEOTIDE SEQUENCE [LARGE SCALE GENOMIC DNA]</scope>
    <source>
        <strain evidence="12">ATCC BAA-1733 / DSM 21960 / TBF 19.5.1</strain>
    </source>
</reference>
<dbReference type="GO" id="GO:0008237">
    <property type="term" value="F:metallopeptidase activity"/>
    <property type="evidence" value="ECO:0007669"/>
    <property type="project" value="UniProtKB-KW"/>
</dbReference>
<dbReference type="MEROPS" id="M18.004"/>
<keyword evidence="6 9" id="KW-0378">Hydrolase</keyword>
<dbReference type="HOGENOM" id="CLU_590123_0_0_0"/>
<organism evidence="11 12">
    <name type="scientific">Kosmotoga olearia (strain ATCC BAA-1733 / DSM 21960 / TBF 19.5.1)</name>
    <dbReference type="NCBI Taxonomy" id="521045"/>
    <lineage>
        <taxon>Bacteria</taxon>
        <taxon>Thermotogati</taxon>
        <taxon>Thermotogota</taxon>
        <taxon>Thermotogae</taxon>
        <taxon>Kosmotogales</taxon>
        <taxon>Kosmotogaceae</taxon>
        <taxon>Kosmotoga</taxon>
    </lineage>
</organism>
<dbReference type="PANTHER" id="PTHR28570">
    <property type="entry name" value="ASPARTYL AMINOPEPTIDASE"/>
    <property type="match status" value="1"/>
</dbReference>
<comment type="cofactor">
    <cofactor evidence="1 10">
        <name>Zn(2+)</name>
        <dbReference type="ChEBI" id="CHEBI:29105"/>
    </cofactor>
</comment>
<evidence type="ECO:0000256" key="6">
    <source>
        <dbReference type="ARBA" id="ARBA00022801"/>
    </source>
</evidence>
<dbReference type="Proteomes" id="UP000002382">
    <property type="component" value="Chromosome"/>
</dbReference>
<dbReference type="STRING" id="521045.Kole_2151"/>
<dbReference type="EMBL" id="CP001634">
    <property type="protein sequence ID" value="ACR80828.1"/>
    <property type="molecule type" value="Genomic_DNA"/>
</dbReference>
<dbReference type="GO" id="GO:0004177">
    <property type="term" value="F:aminopeptidase activity"/>
    <property type="evidence" value="ECO:0007669"/>
    <property type="project" value="UniProtKB-KW"/>
</dbReference>
<dbReference type="GO" id="GO:0005737">
    <property type="term" value="C:cytoplasm"/>
    <property type="evidence" value="ECO:0007669"/>
    <property type="project" value="UniProtKB-ARBA"/>
</dbReference>
<keyword evidence="8 9" id="KW-0482">Metalloprotease</keyword>
<evidence type="ECO:0000256" key="5">
    <source>
        <dbReference type="ARBA" id="ARBA00022723"/>
    </source>
</evidence>
<evidence type="ECO:0000313" key="12">
    <source>
        <dbReference type="Proteomes" id="UP000002382"/>
    </source>
</evidence>
<sequence length="468" mass="51637">MNVNSKDELVFKHKTAWKDLKRASIEEYSGEYLAFLKEGLTERKVVNYLVEYLRDRGFLSLDELEEKPEKLSGVTGVYNSRSGKTLVALRLAEDFENGFRFVGAHADAPRLDLKPLPVVEKQGLVLLKTHYYGGVKKYQWLNIPLALVGVVVKSNGDVVEISIGTEPGDPVFVISDLLPHLDRRKGDINDVFKGKDLNALAASIPIDLDKDSKESVKLHFLKLLNNKYGLTEEDFISAELQLVPAIEPREIGLDRSMIAGYGHDDRVCSFAAITALADSKELRKNACVLIFDKEEIGSDGLTGAKGSFWINTLVRVARLLKASDPVMTVNLALEKSYMLSGDVSAAINPMFADVHDVENAPRLGYGIVLMKYTGRGGKYGTSDASAEFVAKVRKILNENEIHWQTAILGEVDQGGGGTIAKFFAEKGIEVIDAGPAVLGMHSPFEIISKADLYETYRAYKAFLEGKDE</sequence>
<keyword evidence="4 9" id="KW-0645">Protease</keyword>
<dbReference type="AlphaFoldDB" id="C5CIP5"/>
<dbReference type="EC" id="3.4.11.-" evidence="10"/>
<keyword evidence="5 9" id="KW-0479">Metal-binding</keyword>
<dbReference type="Gene3D" id="3.40.630.10">
    <property type="entry name" value="Zn peptidases"/>
    <property type="match status" value="1"/>
</dbReference>
<keyword evidence="7 9" id="KW-0862">Zinc</keyword>
<evidence type="ECO:0000313" key="11">
    <source>
        <dbReference type="EMBL" id="ACR80828.1"/>
    </source>
</evidence>
<proteinExistence type="inferred from homology"/>
<protein>
    <recommendedName>
        <fullName evidence="10">M18 family aminopeptidase</fullName>
        <ecNumber evidence="10">3.4.11.-</ecNumber>
    </recommendedName>
</protein>
<dbReference type="Gene3D" id="2.30.250.10">
    <property type="entry name" value="Aminopeptidase i, Domain 2"/>
    <property type="match status" value="1"/>
</dbReference>
<gene>
    <name evidence="11" type="ordered locus">Kole_2151</name>
</gene>
<dbReference type="InterPro" id="IPR023358">
    <property type="entry name" value="Peptidase_M18_dom2"/>
</dbReference>
<evidence type="ECO:0000256" key="1">
    <source>
        <dbReference type="ARBA" id="ARBA00001947"/>
    </source>
</evidence>